<feature type="binding site" evidence="15">
    <location>
        <position position="140"/>
    </location>
    <ligand>
        <name>substrate</name>
    </ligand>
</feature>
<sequence length="472" mass="50763">MVRYTKRLSITLAALASTVWLLAGAAHAQLPEFTDLAEKAGSAVVNINTVKTVDTDQRQRLFDQFRDRGGPFQDFFENFERFFQQQPRTQRSLGSGFILSADGFIVTNNHVIEGADEVHVTLQGEENYKAEIVGRDPDTDLALLKIDPDNKLPTLKFGDSEKMRIGEWVVAIGNPFGLDHSVTAGIISAKGRIIGAGPYDDFIQTDASINPGNSGGPLLNMDGEVIGINTAIVAAGQGIGFAVPSNMAQRIIEQLKSGEKIRRGWLGVSIQNLDKDMAKALGLDEPRGALVANAMPGEPAARAGVKTGDVILAVNGENVKDTNELLRKVAAIKPGQKVRLTIWRNQGSRQIDVTLGERDSERLAEGRAPSMQPDGGSKSEIGLTMRPVTDREAQALGLDSPQGLLVTDVAADSPAGKANIAPGDVIMEINQQAISTVGEFEKVIEESSEKGVVIVLLKRRGQNIFRTIPLGQ</sequence>
<name>A0A7M3MD55_9BACT</name>
<keyword evidence="10" id="KW-0378">Hydrolase</keyword>
<dbReference type="AlphaFoldDB" id="A0A7M3MD55"/>
<evidence type="ECO:0000256" key="17">
    <source>
        <dbReference type="SAM" id="SignalP"/>
    </source>
</evidence>
<dbReference type="InterPro" id="IPR011782">
    <property type="entry name" value="Pept_S1C_Do"/>
</dbReference>
<dbReference type="Gene3D" id="2.30.42.10">
    <property type="match status" value="2"/>
</dbReference>
<feature type="domain" description="PDZ" evidence="18">
    <location>
        <begin position="370"/>
        <end position="461"/>
    </location>
</feature>
<dbReference type="GO" id="GO:0006508">
    <property type="term" value="P:proteolysis"/>
    <property type="evidence" value="ECO:0007669"/>
    <property type="project" value="UniProtKB-KW"/>
</dbReference>
<dbReference type="Gene3D" id="2.40.10.120">
    <property type="match status" value="1"/>
</dbReference>
<dbReference type="Proteomes" id="UP000448292">
    <property type="component" value="Unassembled WGS sequence"/>
</dbReference>
<dbReference type="SMART" id="SM00228">
    <property type="entry name" value="PDZ"/>
    <property type="match status" value="2"/>
</dbReference>
<comment type="subcellular location">
    <subcellularLocation>
        <location evidence="2">Periplasm</location>
    </subcellularLocation>
</comment>
<feature type="binding site" evidence="15">
    <location>
        <position position="110"/>
    </location>
    <ligand>
        <name>substrate</name>
    </ligand>
</feature>
<evidence type="ECO:0000256" key="6">
    <source>
        <dbReference type="ARBA" id="ARBA00022670"/>
    </source>
</evidence>
<evidence type="ECO:0000256" key="1">
    <source>
        <dbReference type="ARBA" id="ARBA00001772"/>
    </source>
</evidence>
<feature type="active site" description="Charge relay system" evidence="14">
    <location>
        <position position="110"/>
    </location>
</feature>
<keyword evidence="20" id="KW-1185">Reference proteome</keyword>
<dbReference type="SUPFAM" id="SSF50156">
    <property type="entry name" value="PDZ domain-like"/>
    <property type="match status" value="2"/>
</dbReference>
<comment type="catalytic activity">
    <reaction evidence="1">
        <text>Acts on substrates that are at least partially unfolded. The cleavage site P1 residue is normally between a pair of hydrophobic residues, such as Val-|-Val.</text>
        <dbReference type="EC" id="3.4.21.107"/>
    </reaction>
</comment>
<organism evidence="19 20">
    <name type="scientific">Oceanidesulfovibrio indonesiensis</name>
    <dbReference type="NCBI Taxonomy" id="54767"/>
    <lineage>
        <taxon>Bacteria</taxon>
        <taxon>Pseudomonadati</taxon>
        <taxon>Thermodesulfobacteriota</taxon>
        <taxon>Desulfovibrionia</taxon>
        <taxon>Desulfovibrionales</taxon>
        <taxon>Desulfovibrionaceae</taxon>
        <taxon>Oceanidesulfovibrio</taxon>
    </lineage>
</organism>
<dbReference type="OrthoDB" id="9758917at2"/>
<dbReference type="InterPro" id="IPR009003">
    <property type="entry name" value="Peptidase_S1_PA"/>
</dbReference>
<accession>A0A7M3MD55</accession>
<reference evidence="19 20" key="1">
    <citation type="submission" date="2018-06" db="EMBL/GenBank/DDBJ databases">
        <title>Complete genome of Desulfovibrio indonesiensis P37SLT.</title>
        <authorList>
            <person name="Crispim J.S."/>
            <person name="Vidigal P.M.P."/>
            <person name="Silva L.C.F."/>
            <person name="Laguardia C.N."/>
            <person name="Araujo L.C."/>
            <person name="Dias R.S."/>
            <person name="Sousa M.P."/>
            <person name="Paula S.O."/>
            <person name="Silva C."/>
        </authorList>
    </citation>
    <scope>NUCLEOTIDE SEQUENCE [LARGE SCALE GENOMIC DNA]</scope>
    <source>
        <strain evidence="19 20">P37SLT</strain>
    </source>
</reference>
<evidence type="ECO:0000256" key="14">
    <source>
        <dbReference type="PIRSR" id="PIRSR611782-1"/>
    </source>
</evidence>
<keyword evidence="12" id="KW-0346">Stress response</keyword>
<feature type="signal peptide" evidence="17">
    <location>
        <begin position="1"/>
        <end position="28"/>
    </location>
</feature>
<evidence type="ECO:0000259" key="18">
    <source>
        <dbReference type="PROSITE" id="PS50106"/>
    </source>
</evidence>
<dbReference type="CDD" id="cd10839">
    <property type="entry name" value="cpPDZ1_DegP-like"/>
    <property type="match status" value="1"/>
</dbReference>
<evidence type="ECO:0000256" key="4">
    <source>
        <dbReference type="ARBA" id="ARBA00013035"/>
    </source>
</evidence>
<evidence type="ECO:0000256" key="8">
    <source>
        <dbReference type="ARBA" id="ARBA00022737"/>
    </source>
</evidence>
<evidence type="ECO:0000313" key="20">
    <source>
        <dbReference type="Proteomes" id="UP000448292"/>
    </source>
</evidence>
<evidence type="ECO:0000256" key="13">
    <source>
        <dbReference type="ARBA" id="ARBA00032850"/>
    </source>
</evidence>
<feature type="active site" description="Charge relay system" evidence="14">
    <location>
        <position position="214"/>
    </location>
</feature>
<feature type="binding site" evidence="15">
    <location>
        <begin position="230"/>
        <end position="234"/>
    </location>
    <ligand>
        <name>substrate</name>
    </ligand>
</feature>
<feature type="domain" description="PDZ" evidence="18">
    <location>
        <begin position="251"/>
        <end position="346"/>
    </location>
</feature>
<feature type="binding site" evidence="15">
    <location>
        <begin position="212"/>
        <end position="214"/>
    </location>
    <ligand>
        <name>substrate</name>
    </ligand>
</feature>
<feature type="region of interest" description="Disordered" evidence="16">
    <location>
        <begin position="359"/>
        <end position="382"/>
    </location>
</feature>
<dbReference type="Pfam" id="PF13180">
    <property type="entry name" value="PDZ_2"/>
    <property type="match status" value="2"/>
</dbReference>
<evidence type="ECO:0000256" key="15">
    <source>
        <dbReference type="PIRSR" id="PIRSR611782-2"/>
    </source>
</evidence>
<feature type="chain" id="PRO_5039259933" description="Probable periplasmic serine endoprotease DegP-like" evidence="17">
    <location>
        <begin position="29"/>
        <end position="472"/>
    </location>
</feature>
<evidence type="ECO:0000256" key="16">
    <source>
        <dbReference type="SAM" id="MobiDB-lite"/>
    </source>
</evidence>
<evidence type="ECO:0000256" key="7">
    <source>
        <dbReference type="ARBA" id="ARBA00022729"/>
    </source>
</evidence>
<dbReference type="InterPro" id="IPR001478">
    <property type="entry name" value="PDZ"/>
</dbReference>
<feature type="active site" description="Charge relay system" evidence="14">
    <location>
        <position position="140"/>
    </location>
</feature>
<dbReference type="PRINTS" id="PR00834">
    <property type="entry name" value="PROTEASES2C"/>
</dbReference>
<proteinExistence type="inferred from homology"/>
<dbReference type="PANTHER" id="PTHR22939">
    <property type="entry name" value="SERINE PROTEASE FAMILY S1C HTRA-RELATED"/>
    <property type="match status" value="1"/>
</dbReference>
<comment type="similarity">
    <text evidence="3">Belongs to the peptidase S1C family.</text>
</comment>
<dbReference type="GO" id="GO:0042597">
    <property type="term" value="C:periplasmic space"/>
    <property type="evidence" value="ECO:0007669"/>
    <property type="project" value="UniProtKB-SubCell"/>
</dbReference>
<evidence type="ECO:0000256" key="2">
    <source>
        <dbReference type="ARBA" id="ARBA00004418"/>
    </source>
</evidence>
<keyword evidence="9" id="KW-0574">Periplasm</keyword>
<keyword evidence="8" id="KW-0677">Repeat</keyword>
<evidence type="ECO:0000256" key="3">
    <source>
        <dbReference type="ARBA" id="ARBA00010541"/>
    </source>
</evidence>
<dbReference type="InterPro" id="IPR036034">
    <property type="entry name" value="PDZ_sf"/>
</dbReference>
<evidence type="ECO:0000256" key="12">
    <source>
        <dbReference type="ARBA" id="ARBA00023016"/>
    </source>
</evidence>
<protein>
    <recommendedName>
        <fullName evidence="5">Probable periplasmic serine endoprotease DegP-like</fullName>
        <ecNumber evidence="4">3.4.21.107</ecNumber>
    </recommendedName>
    <alternativeName>
        <fullName evidence="13">Protease Do</fullName>
    </alternativeName>
</protein>
<evidence type="ECO:0000256" key="11">
    <source>
        <dbReference type="ARBA" id="ARBA00022825"/>
    </source>
</evidence>
<dbReference type="RefSeq" id="WP_144303803.1">
    <property type="nucleotide sequence ID" value="NZ_QMIE01000013.1"/>
</dbReference>
<gene>
    <name evidence="19" type="ORF">DPQ33_13755</name>
</gene>
<keyword evidence="7 17" id="KW-0732">Signal</keyword>
<dbReference type="NCBIfam" id="TIGR02037">
    <property type="entry name" value="degP_htrA_DO"/>
    <property type="match status" value="1"/>
</dbReference>
<dbReference type="InterPro" id="IPR001940">
    <property type="entry name" value="Peptidase_S1C"/>
</dbReference>
<dbReference type="PANTHER" id="PTHR22939:SF130">
    <property type="entry name" value="PERIPLASMIC SERINE ENDOPROTEASE DEGP-LIKE-RELATED"/>
    <property type="match status" value="1"/>
</dbReference>
<keyword evidence="6" id="KW-0645">Protease</keyword>
<dbReference type="SUPFAM" id="SSF50494">
    <property type="entry name" value="Trypsin-like serine proteases"/>
    <property type="match status" value="1"/>
</dbReference>
<dbReference type="GO" id="GO:0004252">
    <property type="term" value="F:serine-type endopeptidase activity"/>
    <property type="evidence" value="ECO:0007669"/>
    <property type="project" value="InterPro"/>
</dbReference>
<comment type="caution">
    <text evidence="19">The sequence shown here is derived from an EMBL/GenBank/DDBJ whole genome shotgun (WGS) entry which is preliminary data.</text>
</comment>
<keyword evidence="11" id="KW-0720">Serine protease</keyword>
<dbReference type="FunFam" id="2.40.10.120:FF:000007">
    <property type="entry name" value="Periplasmic serine endoprotease DegP-like"/>
    <property type="match status" value="1"/>
</dbReference>
<evidence type="ECO:0000256" key="5">
    <source>
        <dbReference type="ARBA" id="ARBA00013958"/>
    </source>
</evidence>
<dbReference type="PROSITE" id="PS50106">
    <property type="entry name" value="PDZ"/>
    <property type="match status" value="2"/>
</dbReference>
<dbReference type="EC" id="3.4.21.107" evidence="4"/>
<dbReference type="Pfam" id="PF13365">
    <property type="entry name" value="Trypsin_2"/>
    <property type="match status" value="1"/>
</dbReference>
<evidence type="ECO:0000313" key="19">
    <source>
        <dbReference type="EMBL" id="TVM16023.1"/>
    </source>
</evidence>
<evidence type="ECO:0000256" key="10">
    <source>
        <dbReference type="ARBA" id="ARBA00022801"/>
    </source>
</evidence>
<dbReference type="EMBL" id="QMIE01000013">
    <property type="protein sequence ID" value="TVM16023.1"/>
    <property type="molecule type" value="Genomic_DNA"/>
</dbReference>
<evidence type="ECO:0000256" key="9">
    <source>
        <dbReference type="ARBA" id="ARBA00022764"/>
    </source>
</evidence>